<evidence type="ECO:0000256" key="1">
    <source>
        <dbReference type="ARBA" id="ARBA00023015"/>
    </source>
</evidence>
<protein>
    <recommendedName>
        <fullName evidence="9">Chemotaxis protein CheY</fullName>
    </recommendedName>
</protein>
<reference evidence="8" key="1">
    <citation type="submission" date="2015-07" db="EMBL/GenBank/DDBJ databases">
        <title>Genome sequencing project for genomic taxonomy and phylogenomics of Bacillus-like bacteria.</title>
        <authorList>
            <person name="Liu B."/>
            <person name="Wang J."/>
            <person name="Zhu Y."/>
            <person name="Liu G."/>
            <person name="Chen Q."/>
            <person name="Chen Z."/>
            <person name="Lan J."/>
            <person name="Che J."/>
            <person name="Ge C."/>
            <person name="Shi H."/>
            <person name="Pan Z."/>
            <person name="Liu X."/>
        </authorList>
    </citation>
    <scope>NUCLEOTIDE SEQUENCE [LARGE SCALE GENOMIC DNA]</scope>
    <source>
        <strain evidence="8">FJAT-27997</strain>
    </source>
</reference>
<evidence type="ECO:0000256" key="2">
    <source>
        <dbReference type="ARBA" id="ARBA00023125"/>
    </source>
</evidence>
<gene>
    <name evidence="7" type="ORF">AC625_16780</name>
</gene>
<evidence type="ECO:0000256" key="4">
    <source>
        <dbReference type="PROSITE-ProRule" id="PRU00169"/>
    </source>
</evidence>
<dbReference type="PROSITE" id="PS01124">
    <property type="entry name" value="HTH_ARAC_FAMILY_2"/>
    <property type="match status" value="1"/>
</dbReference>
<evidence type="ECO:0000256" key="3">
    <source>
        <dbReference type="ARBA" id="ARBA00023163"/>
    </source>
</evidence>
<dbReference type="STRING" id="1679170.AC625_16780"/>
<dbReference type="EMBL" id="LFZW01000001">
    <property type="protein sequence ID" value="KMY50978.1"/>
    <property type="molecule type" value="Genomic_DNA"/>
</dbReference>
<feature type="domain" description="Response regulatory" evidence="6">
    <location>
        <begin position="4"/>
        <end position="121"/>
    </location>
</feature>
<keyword evidence="1" id="KW-0805">Transcription regulation</keyword>
<dbReference type="RefSeq" id="WP_049682328.1">
    <property type="nucleotide sequence ID" value="NZ_LFZW01000001.1"/>
</dbReference>
<dbReference type="Proteomes" id="UP000037146">
    <property type="component" value="Unassembled WGS sequence"/>
</dbReference>
<dbReference type="PANTHER" id="PTHR43280">
    <property type="entry name" value="ARAC-FAMILY TRANSCRIPTIONAL REGULATOR"/>
    <property type="match status" value="1"/>
</dbReference>
<dbReference type="SMART" id="SM00448">
    <property type="entry name" value="REC"/>
    <property type="match status" value="1"/>
</dbReference>
<evidence type="ECO:0000313" key="8">
    <source>
        <dbReference type="Proteomes" id="UP000037146"/>
    </source>
</evidence>
<dbReference type="GO" id="GO:0043565">
    <property type="term" value="F:sequence-specific DNA binding"/>
    <property type="evidence" value="ECO:0007669"/>
    <property type="project" value="InterPro"/>
</dbReference>
<dbReference type="SUPFAM" id="SSF52172">
    <property type="entry name" value="CheY-like"/>
    <property type="match status" value="1"/>
</dbReference>
<evidence type="ECO:0000259" key="5">
    <source>
        <dbReference type="PROSITE" id="PS01124"/>
    </source>
</evidence>
<accession>A0A0K9GWI4</accession>
<evidence type="ECO:0000259" key="6">
    <source>
        <dbReference type="PROSITE" id="PS50110"/>
    </source>
</evidence>
<dbReference type="AlphaFoldDB" id="A0A0K9GWI4"/>
<keyword evidence="2" id="KW-0238">DNA-binding</keyword>
<dbReference type="InterPro" id="IPR018060">
    <property type="entry name" value="HTH_AraC"/>
</dbReference>
<dbReference type="SMART" id="SM00342">
    <property type="entry name" value="HTH_ARAC"/>
    <property type="match status" value="1"/>
</dbReference>
<keyword evidence="8" id="KW-1185">Reference proteome</keyword>
<dbReference type="GO" id="GO:0000160">
    <property type="term" value="P:phosphorelay signal transduction system"/>
    <property type="evidence" value="ECO:0007669"/>
    <property type="project" value="InterPro"/>
</dbReference>
<dbReference type="PANTHER" id="PTHR43280:SF10">
    <property type="entry name" value="REGULATORY PROTEIN POCR"/>
    <property type="match status" value="1"/>
</dbReference>
<dbReference type="InterPro" id="IPR009057">
    <property type="entry name" value="Homeodomain-like_sf"/>
</dbReference>
<dbReference type="PROSITE" id="PS50110">
    <property type="entry name" value="RESPONSE_REGULATORY"/>
    <property type="match status" value="1"/>
</dbReference>
<feature type="domain" description="HTH araC/xylS-type" evidence="5">
    <location>
        <begin position="287"/>
        <end position="385"/>
    </location>
</feature>
<dbReference type="GO" id="GO:0003700">
    <property type="term" value="F:DNA-binding transcription factor activity"/>
    <property type="evidence" value="ECO:0007669"/>
    <property type="project" value="InterPro"/>
</dbReference>
<evidence type="ECO:0008006" key="9">
    <source>
        <dbReference type="Google" id="ProtNLM"/>
    </source>
</evidence>
<dbReference type="Pfam" id="PF12833">
    <property type="entry name" value="HTH_18"/>
    <property type="match status" value="1"/>
</dbReference>
<organism evidence="7 8">
    <name type="scientific">Peribacillus loiseleuriae</name>
    <dbReference type="NCBI Taxonomy" id="1679170"/>
    <lineage>
        <taxon>Bacteria</taxon>
        <taxon>Bacillati</taxon>
        <taxon>Bacillota</taxon>
        <taxon>Bacilli</taxon>
        <taxon>Bacillales</taxon>
        <taxon>Bacillaceae</taxon>
        <taxon>Peribacillus</taxon>
    </lineage>
</organism>
<keyword evidence="3" id="KW-0804">Transcription</keyword>
<keyword evidence="4" id="KW-0597">Phosphoprotein</keyword>
<evidence type="ECO:0000313" key="7">
    <source>
        <dbReference type="EMBL" id="KMY50978.1"/>
    </source>
</evidence>
<comment type="caution">
    <text evidence="7">The sequence shown here is derived from an EMBL/GenBank/DDBJ whole genome shotgun (WGS) entry which is preliminary data.</text>
</comment>
<dbReference type="Gene3D" id="3.40.50.2300">
    <property type="match status" value="1"/>
</dbReference>
<dbReference type="Pfam" id="PF00072">
    <property type="entry name" value="Response_reg"/>
    <property type="match status" value="1"/>
</dbReference>
<dbReference type="CDD" id="cd17536">
    <property type="entry name" value="REC_YesN-like"/>
    <property type="match status" value="1"/>
</dbReference>
<dbReference type="PRINTS" id="PR00032">
    <property type="entry name" value="HTHARAC"/>
</dbReference>
<feature type="modified residue" description="4-aspartylphosphate" evidence="4">
    <location>
        <position position="56"/>
    </location>
</feature>
<dbReference type="InterPro" id="IPR020449">
    <property type="entry name" value="Tscrpt_reg_AraC-type_HTH"/>
</dbReference>
<sequence length="391" mass="45299">MTYKVLIADDEPLIVKNLSYIIDWDLLGCEVVGTAQNGHEAIEFLEKERIDILLTDISMPGMTGIELLKRVHKMSNKPIIILISGYDEFEYAREGLKYDALDYILKPIDYDELHECILRAIEKLSKQVIGDYERRKHVIYELMTFGPHESNVANSFNPYVALIIKSKEKDIDHMIKKSNDLFLKMTDALYLYKISEQEAIAIIEFASQMSDQTARNAELFARQIQEVSKQSVVAIGRTVDYLFDIKTSLDHARELIKIDSLVNENIITSQLLNGEYKSRQSSQAMIHEAITYIKDYFQNDLGIENVAEHVGLSVSYFSLLFKQVTEVTFLEFLTNVRVEYACLLLQKTDMKTYEISEKVGYSDQRYFSQVFKKKMKKTPSTYRKECNEKKK</sequence>
<dbReference type="InterPro" id="IPR001789">
    <property type="entry name" value="Sig_transdc_resp-reg_receiver"/>
</dbReference>
<dbReference type="SUPFAM" id="SSF46689">
    <property type="entry name" value="Homeodomain-like"/>
    <property type="match status" value="2"/>
</dbReference>
<name>A0A0K9GWI4_9BACI</name>
<proteinExistence type="predicted"/>
<dbReference type="Gene3D" id="1.10.10.60">
    <property type="entry name" value="Homeodomain-like"/>
    <property type="match status" value="2"/>
</dbReference>
<dbReference type="InterPro" id="IPR011006">
    <property type="entry name" value="CheY-like_superfamily"/>
</dbReference>
<dbReference type="PATRIC" id="fig|1679170.3.peg.3811"/>